<reference evidence="17 19" key="1">
    <citation type="submission" date="2014-03" db="EMBL/GenBank/DDBJ databases">
        <authorList>
            <person name="Casaregola S."/>
        </authorList>
    </citation>
    <scope>NUCLEOTIDE SEQUENCE [LARGE SCALE GENOMIC DNA]</scope>
    <source>
        <strain evidence="17 19">CLIB 918</strain>
    </source>
</reference>
<dbReference type="Gene3D" id="1.10.520.10">
    <property type="match status" value="1"/>
</dbReference>
<evidence type="ECO:0000256" key="14">
    <source>
        <dbReference type="RuleBase" id="RU363051"/>
    </source>
</evidence>
<dbReference type="FunFam" id="1.10.420.10:FF:000009">
    <property type="entry name" value="Ascorbate peroxidase"/>
    <property type="match status" value="1"/>
</dbReference>
<protein>
    <recommendedName>
        <fullName evidence="14">Peroxidase</fullName>
        <ecNumber evidence="14">1.11.1.-</ecNumber>
    </recommendedName>
</protein>
<dbReference type="STRING" id="1173061.A0A0J9XDY7"/>
<dbReference type="PROSITE" id="PS50873">
    <property type="entry name" value="PEROXIDASE_4"/>
    <property type="match status" value="1"/>
</dbReference>
<dbReference type="GO" id="GO:0020037">
    <property type="term" value="F:heme binding"/>
    <property type="evidence" value="ECO:0007669"/>
    <property type="project" value="UniProtKB-UniRule"/>
</dbReference>
<reference evidence="18" key="2">
    <citation type="journal article" date="2020" name="Front. Microbiol.">
        <title>Phenotypic and Genetic Characterization of the Cheese Ripening Yeast Geotrichum candidum.</title>
        <authorList>
            <person name="Perkins V."/>
            <person name="Vignola S."/>
            <person name="Lessard M.H."/>
            <person name="Plante P.L."/>
            <person name="Corbeil J."/>
            <person name="Dugat-Bony E."/>
            <person name="Frenette M."/>
            <person name="Labrie S."/>
        </authorList>
    </citation>
    <scope>NUCLEOTIDE SEQUENCE</scope>
    <source>
        <strain evidence="18">LMA-70</strain>
    </source>
</reference>
<accession>A0A0J9XDY7</accession>
<dbReference type="GO" id="GO:0004130">
    <property type="term" value="F:cytochrome-c peroxidase activity"/>
    <property type="evidence" value="ECO:0007669"/>
    <property type="project" value="UniProtKB-EC"/>
</dbReference>
<keyword evidence="6" id="KW-0349">Heme</keyword>
<dbReference type="PANTHER" id="PTHR31356:SF58">
    <property type="entry name" value="CYTOCHROME C PEROXIDASE, MITOCHONDRIAL"/>
    <property type="match status" value="1"/>
</dbReference>
<dbReference type="InterPro" id="IPR002016">
    <property type="entry name" value="Haem_peroxidase"/>
</dbReference>
<keyword evidence="9 14" id="KW-0560">Oxidoreductase</keyword>
<keyword evidence="5 14" id="KW-0575">Peroxidase</keyword>
<keyword evidence="8" id="KW-0809">Transit peptide</keyword>
<feature type="region of interest" description="Disordered" evidence="15">
    <location>
        <begin position="35"/>
        <end position="55"/>
    </location>
</feature>
<dbReference type="GO" id="GO:0034599">
    <property type="term" value="P:cellular response to oxidative stress"/>
    <property type="evidence" value="ECO:0007669"/>
    <property type="project" value="InterPro"/>
</dbReference>
<evidence type="ECO:0000256" key="3">
    <source>
        <dbReference type="ARBA" id="ARBA00004569"/>
    </source>
</evidence>
<dbReference type="Pfam" id="PF00141">
    <property type="entry name" value="peroxidase"/>
    <property type="match status" value="1"/>
</dbReference>
<sequence length="370" mass="40892">MTALKFVKNSGVMAAASRRVFARSTAYRSAAMFARHNSTKSEHQSTPPPPPSKGNSAPIAILAALAIGGAGYYYYSSGATGVSKLTAETATFSDYQNVYNQIAKKLIDDESDPDEGSYGPVLVRLAWHASGTFDKSKGDGGSYKGTMQYKTELGHGANSGLARARDFLASIAEKNKWISHGDLYTLGGVVAIQELGGPTIKWRSGRVDAPESETVVEGRLPDASQGPPHIRDVFGRMGFNDGEMVALIGAHCLGRCHTKYSGYDGPWTFSPTYFTNDFFKLLLDEKWNVRKWDGPKQYQDEKTKSLMMLPADYALVQDKEFKKWVQKYAADNDFFFSEFSKAFSRLLELGCSFKADSKPFEFKRLDDQEN</sequence>
<comment type="similarity">
    <text evidence="4">Belongs to the peroxidase family. Cytochrome c peroxidase subfamily.</text>
</comment>
<organism evidence="17 19">
    <name type="scientific">Geotrichum candidum</name>
    <name type="common">Oospora lactis</name>
    <name type="synonym">Dipodascus geotrichum</name>
    <dbReference type="NCBI Taxonomy" id="1173061"/>
    <lineage>
        <taxon>Eukaryota</taxon>
        <taxon>Fungi</taxon>
        <taxon>Dikarya</taxon>
        <taxon>Ascomycota</taxon>
        <taxon>Saccharomycotina</taxon>
        <taxon>Dipodascomycetes</taxon>
        <taxon>Dipodascales</taxon>
        <taxon>Dipodascaceae</taxon>
        <taxon>Geotrichum</taxon>
    </lineage>
</organism>
<evidence type="ECO:0000256" key="2">
    <source>
        <dbReference type="ARBA" id="ARBA00004305"/>
    </source>
</evidence>
<comment type="subcellular location">
    <subcellularLocation>
        <location evidence="3">Mitochondrion intermembrane space</location>
    </subcellularLocation>
    <subcellularLocation>
        <location evidence="2">Mitochondrion matrix</location>
    </subcellularLocation>
</comment>
<evidence type="ECO:0000313" key="18">
    <source>
        <dbReference type="EMBL" id="KAF5105034.1"/>
    </source>
</evidence>
<feature type="domain" description="Plant heme peroxidase family profile" evidence="16">
    <location>
        <begin position="178"/>
        <end position="370"/>
    </location>
</feature>
<dbReference type="InterPro" id="IPR002207">
    <property type="entry name" value="Peroxidase_I"/>
</dbReference>
<evidence type="ECO:0000313" key="17">
    <source>
        <dbReference type="EMBL" id="CDO55572.1"/>
    </source>
</evidence>
<dbReference type="EMBL" id="CCBN010000011">
    <property type="protein sequence ID" value="CDO55572.1"/>
    <property type="molecule type" value="Genomic_DNA"/>
</dbReference>
<keyword evidence="10" id="KW-0408">Iron</keyword>
<comment type="catalytic activity">
    <reaction evidence="13">
        <text>2 Fe(II)-[cytochrome c] + H2O2 + 2 H(+) = 2 Fe(III)-[cytochrome c] + 2 H2O</text>
        <dbReference type="Rhea" id="RHEA:16581"/>
        <dbReference type="Rhea" id="RHEA-COMP:10350"/>
        <dbReference type="Rhea" id="RHEA-COMP:14399"/>
        <dbReference type="ChEBI" id="CHEBI:15377"/>
        <dbReference type="ChEBI" id="CHEBI:15378"/>
        <dbReference type="ChEBI" id="CHEBI:16240"/>
        <dbReference type="ChEBI" id="CHEBI:29033"/>
        <dbReference type="ChEBI" id="CHEBI:29034"/>
        <dbReference type="EC" id="1.11.1.5"/>
    </reaction>
</comment>
<evidence type="ECO:0000256" key="12">
    <source>
        <dbReference type="ARBA" id="ARBA00038574"/>
    </source>
</evidence>
<dbReference type="GO" id="GO:0005758">
    <property type="term" value="C:mitochondrial intermembrane space"/>
    <property type="evidence" value="ECO:0007669"/>
    <property type="project" value="UniProtKB-SubCell"/>
</dbReference>
<evidence type="ECO:0000256" key="11">
    <source>
        <dbReference type="ARBA" id="ARBA00023128"/>
    </source>
</evidence>
<keyword evidence="11" id="KW-0496">Mitochondrion</keyword>
<comment type="caution">
    <text evidence="17">The sequence shown here is derived from an EMBL/GenBank/DDBJ whole genome shotgun (WGS) entry which is preliminary data.</text>
</comment>
<dbReference type="PROSITE" id="PS00436">
    <property type="entry name" value="PEROXIDASE_2"/>
    <property type="match status" value="1"/>
</dbReference>
<evidence type="ECO:0000256" key="15">
    <source>
        <dbReference type="SAM" id="MobiDB-lite"/>
    </source>
</evidence>
<dbReference type="Proteomes" id="UP000242525">
    <property type="component" value="Unassembled WGS sequence"/>
</dbReference>
<dbReference type="InterPro" id="IPR019794">
    <property type="entry name" value="Peroxidases_AS"/>
</dbReference>
<evidence type="ECO:0000256" key="6">
    <source>
        <dbReference type="ARBA" id="ARBA00022617"/>
    </source>
</evidence>
<dbReference type="InterPro" id="IPR010255">
    <property type="entry name" value="Haem_peroxidase_sf"/>
</dbReference>
<dbReference type="Gene3D" id="1.10.420.10">
    <property type="entry name" value="Peroxidase, domain 2"/>
    <property type="match status" value="1"/>
</dbReference>
<name>A0A0J9XDY7_GEOCN</name>
<reference evidence="18" key="3">
    <citation type="submission" date="2020-01" db="EMBL/GenBank/DDBJ databases">
        <authorList>
            <person name="Perkins V."/>
            <person name="Lessard M.-H."/>
            <person name="Dugat-Bony E."/>
            <person name="Frenette M."/>
            <person name="Labrie S."/>
        </authorList>
    </citation>
    <scope>NUCLEOTIDE SEQUENCE</scope>
    <source>
        <strain evidence="18">LMA-70</strain>
    </source>
</reference>
<proteinExistence type="inferred from homology"/>
<dbReference type="AlphaFoldDB" id="A0A0J9XDY7"/>
<evidence type="ECO:0000256" key="7">
    <source>
        <dbReference type="ARBA" id="ARBA00022723"/>
    </source>
</evidence>
<dbReference type="OrthoDB" id="2859658at2759"/>
<evidence type="ECO:0000256" key="5">
    <source>
        <dbReference type="ARBA" id="ARBA00022559"/>
    </source>
</evidence>
<evidence type="ECO:0000256" key="1">
    <source>
        <dbReference type="ARBA" id="ARBA00003917"/>
    </source>
</evidence>
<dbReference type="PRINTS" id="PR00458">
    <property type="entry name" value="PEROXIDASE"/>
</dbReference>
<evidence type="ECO:0000256" key="10">
    <source>
        <dbReference type="ARBA" id="ARBA00023004"/>
    </source>
</evidence>
<evidence type="ECO:0000256" key="9">
    <source>
        <dbReference type="ARBA" id="ARBA00023002"/>
    </source>
</evidence>
<dbReference type="SUPFAM" id="SSF48113">
    <property type="entry name" value="Heme-dependent peroxidases"/>
    <property type="match status" value="1"/>
</dbReference>
<dbReference type="PRINTS" id="PR00459">
    <property type="entry name" value="ASPEROXIDASE"/>
</dbReference>
<comment type="function">
    <text evidence="1">Destroys radicals which are normally produced within the cells and which are toxic to biological systems.</text>
</comment>
<dbReference type="PANTHER" id="PTHR31356">
    <property type="entry name" value="THYLAKOID LUMENAL 29 KDA PROTEIN, CHLOROPLASTIC-RELATED"/>
    <property type="match status" value="1"/>
</dbReference>
<dbReference type="GO" id="GO:0000302">
    <property type="term" value="P:response to reactive oxygen species"/>
    <property type="evidence" value="ECO:0007669"/>
    <property type="project" value="TreeGrafter"/>
</dbReference>
<dbReference type="InterPro" id="IPR044831">
    <property type="entry name" value="Ccp1-like"/>
</dbReference>
<keyword evidence="7" id="KW-0479">Metal-binding</keyword>
<gene>
    <name evidence="17" type="ORF">BN980_GECA11s03178g</name>
    <name evidence="18" type="ORF">DV451_000195</name>
</gene>
<evidence type="ECO:0000259" key="16">
    <source>
        <dbReference type="PROSITE" id="PS50873"/>
    </source>
</evidence>
<dbReference type="GO" id="GO:0042744">
    <property type="term" value="P:hydrogen peroxide catabolic process"/>
    <property type="evidence" value="ECO:0007669"/>
    <property type="project" value="TreeGrafter"/>
</dbReference>
<dbReference type="GO" id="GO:0005759">
    <property type="term" value="C:mitochondrial matrix"/>
    <property type="evidence" value="ECO:0007669"/>
    <property type="project" value="UniProtKB-SubCell"/>
</dbReference>
<dbReference type="FunFam" id="1.10.520.10:FF:000005">
    <property type="entry name" value="Cytochrome c peroxidase"/>
    <property type="match status" value="1"/>
</dbReference>
<evidence type="ECO:0000256" key="8">
    <source>
        <dbReference type="ARBA" id="ARBA00022946"/>
    </source>
</evidence>
<evidence type="ECO:0000256" key="4">
    <source>
        <dbReference type="ARBA" id="ARBA00005997"/>
    </source>
</evidence>
<dbReference type="GO" id="GO:0046872">
    <property type="term" value="F:metal ion binding"/>
    <property type="evidence" value="ECO:0007669"/>
    <property type="project" value="UniProtKB-UniRule"/>
</dbReference>
<dbReference type="EC" id="1.11.1.-" evidence="14"/>
<evidence type="ECO:0000256" key="13">
    <source>
        <dbReference type="ARBA" id="ARBA00049265"/>
    </source>
</evidence>
<comment type="subunit">
    <text evidence="12">Forms a one-to-one complex with cytochrome c.</text>
</comment>
<evidence type="ECO:0000313" key="19">
    <source>
        <dbReference type="Proteomes" id="UP000242525"/>
    </source>
</evidence>
<dbReference type="EMBL" id="QQZK01000002">
    <property type="protein sequence ID" value="KAF5105034.1"/>
    <property type="molecule type" value="Genomic_DNA"/>
</dbReference>
<keyword evidence="19" id="KW-1185">Reference proteome</keyword>
<dbReference type="Proteomes" id="UP000750522">
    <property type="component" value="Unassembled WGS sequence"/>
</dbReference>